<keyword evidence="3" id="KW-1185">Reference proteome</keyword>
<comment type="caution">
    <text evidence="2">The sequence shown here is derived from an EMBL/GenBank/DDBJ whole genome shotgun (WGS) entry which is preliminary data.</text>
</comment>
<accession>A0ABU1GWK8</accession>
<sequence>MSSEELHLDHDELSDDAVNDDEFELTKPRKSDPKARRRLESLLEERRLQRDITDDWLLDDDDDIDEDVEEE</sequence>
<dbReference type="NCBIfam" id="NF046101">
    <property type="entry name" value="PA3496_fam"/>
    <property type="match status" value="1"/>
</dbReference>
<evidence type="ECO:0000313" key="3">
    <source>
        <dbReference type="Proteomes" id="UP001269375"/>
    </source>
</evidence>
<evidence type="ECO:0000313" key="2">
    <source>
        <dbReference type="EMBL" id="MDR5896431.1"/>
    </source>
</evidence>
<protein>
    <submittedName>
        <fullName evidence="2">Uncharacterized protein</fullName>
    </submittedName>
</protein>
<dbReference type="RefSeq" id="WP_251594031.1">
    <property type="nucleotide sequence ID" value="NZ_JAMLJI010000003.1"/>
</dbReference>
<feature type="region of interest" description="Disordered" evidence="1">
    <location>
        <begin position="1"/>
        <end position="36"/>
    </location>
</feature>
<reference evidence="2 3" key="1">
    <citation type="submission" date="2023-04" db="EMBL/GenBank/DDBJ databases">
        <title>A long-awaited taxogenomic arrangement of the family Halomonadaceae.</title>
        <authorList>
            <person name="De La Haba R."/>
            <person name="Chuvochina M."/>
            <person name="Wittouck S."/>
            <person name="Arahal D.R."/>
            <person name="Sanchez-Porro C."/>
            <person name="Hugenholtz P."/>
            <person name="Ventosa A."/>
        </authorList>
    </citation>
    <scope>NUCLEOTIDE SEQUENCE [LARGE SCALE GENOMIC DNA]</scope>
    <source>
        <strain evidence="2 3">DSM 22428</strain>
    </source>
</reference>
<organism evidence="2 3">
    <name type="scientific">Larsenimonas suaedae</name>
    <dbReference type="NCBI Taxonomy" id="1851019"/>
    <lineage>
        <taxon>Bacteria</taxon>
        <taxon>Pseudomonadati</taxon>
        <taxon>Pseudomonadota</taxon>
        <taxon>Gammaproteobacteria</taxon>
        <taxon>Oceanospirillales</taxon>
        <taxon>Halomonadaceae</taxon>
        <taxon>Larsenimonas</taxon>
    </lineage>
</organism>
<evidence type="ECO:0000256" key="1">
    <source>
        <dbReference type="SAM" id="MobiDB-lite"/>
    </source>
</evidence>
<dbReference type="InterPro" id="IPR058510">
    <property type="entry name" value="DUF8197"/>
</dbReference>
<dbReference type="InterPro" id="IPR058059">
    <property type="entry name" value="PA3496-like"/>
</dbReference>
<feature type="compositionally biased region" description="Basic and acidic residues" evidence="1">
    <location>
        <begin position="24"/>
        <end position="36"/>
    </location>
</feature>
<proteinExistence type="predicted"/>
<dbReference type="Proteomes" id="UP001269375">
    <property type="component" value="Unassembled WGS sequence"/>
</dbReference>
<dbReference type="Pfam" id="PF26620">
    <property type="entry name" value="DUF8197"/>
    <property type="match status" value="1"/>
</dbReference>
<dbReference type="EMBL" id="JARWAO010000005">
    <property type="protein sequence ID" value="MDR5896431.1"/>
    <property type="molecule type" value="Genomic_DNA"/>
</dbReference>
<feature type="compositionally biased region" description="Basic and acidic residues" evidence="1">
    <location>
        <begin position="1"/>
        <end position="11"/>
    </location>
</feature>
<gene>
    <name evidence="2" type="ORF">QC825_10140</name>
</gene>
<name>A0ABU1GWK8_9GAMM</name>
<feature type="compositionally biased region" description="Acidic residues" evidence="1">
    <location>
        <begin position="12"/>
        <end position="23"/>
    </location>
</feature>